<dbReference type="InterPro" id="IPR011249">
    <property type="entry name" value="Metalloenz_LuxS/M16"/>
</dbReference>
<dbReference type="eggNOG" id="KOG0961">
    <property type="taxonomic scope" value="Eukaryota"/>
</dbReference>
<dbReference type="FunFam" id="3.30.830.10:FF:000015">
    <property type="entry name" value="Putative zinc metalloprotease"/>
    <property type="match status" value="1"/>
</dbReference>
<sequence>MTFKKLVDFKLDYAPQYHVSKYISQKSGLQLVHVNHSSSPLVQGYFAVATECPNDSGCPHTLEHLIFMGSKSYPYKGLLDTAGNLCMSSTNAWTATDQTVYTLTTAGWKGFKTLLPVYLDHLLFPTLTDEACITEVHHIDPETLTDKGVVYSEMDAIENQSWFVTMLEKQRLMFKEGSGYRSETGGLTENLRDLTNEEIREFHKNLYCPENLCIIVCGNVPEDELLSIVEDWDINLPVANPNHKRPFVDSKDSQISDKRPKTIESTIEFPELDESQSEILFSWVGCDFHDYIDDLGVSLMLDYFTESALAPFTKELVEIDDPFANSTDYWTDDFTKTIVNLGIHGVPTEKLTETRDKVLNILSTHKFDMKILRQVVDNGKWDYILRCEKNGDNIISQAVIADFIYGTKDGQSLERTLKTIEDYDILYSWPQEKWQTLLNNIFIANKSVIVLGKPSAKMYEKLDEEKEKLNNERKKIYDEKKRGDLLELLENAKSFNDKPIPTSLLEKFEIKDPAKTVNFITTKSITVLPSYKNNDLNDNLTKDILKSKPKDFPFFMHLENFPSQFIELHTLLNTTSIKDTKLLPFYHIFDELLSMPMKDSNGEILSFETVVSQLKSETVDSHITLGLQGSCPDLLDFRIRCKASEYKNAVKWIKHCLFDMIFDENRVSVLLENYLNSIVEVKREGNIMLESLTNRKFYTNRCMKKSADPLFVEEIIEDILEDIENGKFEKEILPRIETMRSQLRANFHKMHILILGDISKIEKEIYEPWYNLIRELENIPDNYDIKIPPVPRLLDSVSSLGKNPQNIAHVITTPASESSYMNILTSIPFDLDYHHEDYPAVSLVSEYLQCVEGPFWKGIRGSGLAYGANMVKMIESNAWAFSIYRGSDLVKCYEVGKDIISSYANGTNKFEPQLIQGAISSIINRMASMDKGYFEAGLYKFIDQFFSNRGTDFNKLFLERLNELTVKDLQDTIQKYFLNLFDSEKSVVFVSCHPSNLEIIQEFLEKEGFTVEVEELEDDEDEESEDSDKEEK</sequence>
<feature type="domain" description="Peptidase M16 C-terminal" evidence="3">
    <location>
        <begin position="193"/>
        <end position="318"/>
    </location>
</feature>
<evidence type="ECO:0000256" key="1">
    <source>
        <dbReference type="SAM" id="Coils"/>
    </source>
</evidence>
<dbReference type="Pfam" id="PF05193">
    <property type="entry name" value="Peptidase_M16_C"/>
    <property type="match status" value="1"/>
</dbReference>
<dbReference type="PANTHER" id="PTHR43016">
    <property type="entry name" value="PRESEQUENCE PROTEASE"/>
    <property type="match status" value="1"/>
</dbReference>
<dbReference type="OMA" id="CVEGPFW"/>
<protein>
    <recommendedName>
        <fullName evidence="6">Mitochondrial presequence protease</fullName>
    </recommendedName>
</protein>
<gene>
    <name evidence="4" type="primary">TBLA0B08240</name>
    <name evidence="4" type="ORF">TBLA_0B08240</name>
</gene>
<dbReference type="InParanoid" id="I2GZT7"/>
<dbReference type="Pfam" id="PF00675">
    <property type="entry name" value="Peptidase_M16"/>
    <property type="match status" value="1"/>
</dbReference>
<dbReference type="OrthoDB" id="4953at2759"/>
<dbReference type="FunFam" id="3.30.830.10:FF:000031">
    <property type="entry name" value="Putative zinc metalloprotease"/>
    <property type="match status" value="1"/>
</dbReference>
<evidence type="ECO:0000313" key="5">
    <source>
        <dbReference type="Proteomes" id="UP000002866"/>
    </source>
</evidence>
<organism evidence="4 5">
    <name type="scientific">Henningerozyma blattae (strain ATCC 34711 / CBS 6284 / DSM 70876 / NBRC 10599 / NRRL Y-10934 / UCD 77-7)</name>
    <name type="common">Yeast</name>
    <name type="synonym">Tetrapisispora blattae</name>
    <dbReference type="NCBI Taxonomy" id="1071380"/>
    <lineage>
        <taxon>Eukaryota</taxon>
        <taxon>Fungi</taxon>
        <taxon>Dikarya</taxon>
        <taxon>Ascomycota</taxon>
        <taxon>Saccharomycotina</taxon>
        <taxon>Saccharomycetes</taxon>
        <taxon>Saccharomycetales</taxon>
        <taxon>Saccharomycetaceae</taxon>
        <taxon>Henningerozyma</taxon>
    </lineage>
</organism>
<dbReference type="RefSeq" id="XP_004179158.1">
    <property type="nucleotide sequence ID" value="XM_004179110.1"/>
</dbReference>
<evidence type="ECO:0000259" key="2">
    <source>
        <dbReference type="Pfam" id="PF00675"/>
    </source>
</evidence>
<keyword evidence="1" id="KW-0175">Coiled coil</keyword>
<evidence type="ECO:0008006" key="6">
    <source>
        <dbReference type="Google" id="ProtNLM"/>
    </source>
</evidence>
<reference evidence="4 5" key="1">
    <citation type="journal article" date="2011" name="Proc. Natl. Acad. Sci. U.S.A.">
        <title>Evolutionary erosion of yeast sex chromosomes by mating-type switching accidents.</title>
        <authorList>
            <person name="Gordon J.L."/>
            <person name="Armisen D."/>
            <person name="Proux-Wera E."/>
            <person name="Oheigeartaigh S.S."/>
            <person name="Byrne K.P."/>
            <person name="Wolfe K.H."/>
        </authorList>
    </citation>
    <scope>NUCLEOTIDE SEQUENCE [LARGE SCALE GENOMIC DNA]</scope>
    <source>
        <strain evidence="5">ATCC 34711 / CBS 6284 / DSM 70876 / NBRC 10599 / NRRL Y-10934 / UCD 77-7</strain>
    </source>
</reference>
<feature type="domain" description="Peptidase M16 N-terminal" evidence="2">
    <location>
        <begin position="51"/>
        <end position="137"/>
    </location>
</feature>
<dbReference type="Gene3D" id="3.30.830.10">
    <property type="entry name" value="Metalloenzyme, LuxS/M16 peptidase-like"/>
    <property type="match status" value="4"/>
</dbReference>
<feature type="coiled-coil region" evidence="1">
    <location>
        <begin position="455"/>
        <end position="482"/>
    </location>
</feature>
<evidence type="ECO:0000313" key="4">
    <source>
        <dbReference type="EMBL" id="CCH59639.1"/>
    </source>
</evidence>
<dbReference type="InterPro" id="IPR007863">
    <property type="entry name" value="Peptidase_M16_C"/>
</dbReference>
<dbReference type="PANTHER" id="PTHR43016:SF16">
    <property type="entry name" value="METALLOPROTEASE, PUTATIVE (AFU_ORTHOLOGUE AFUA_4G07610)-RELATED"/>
    <property type="match status" value="1"/>
</dbReference>
<dbReference type="MEROPS" id="M16.A04"/>
<dbReference type="Proteomes" id="UP000002866">
    <property type="component" value="Chromosome 2"/>
</dbReference>
<dbReference type="EMBL" id="HE806317">
    <property type="protein sequence ID" value="CCH59639.1"/>
    <property type="molecule type" value="Genomic_DNA"/>
</dbReference>
<dbReference type="STRING" id="1071380.I2GZT7"/>
<name>I2GZT7_HENB6</name>
<dbReference type="AlphaFoldDB" id="I2GZT7"/>
<dbReference type="HOGENOM" id="CLU_006065_0_0_1"/>
<evidence type="ECO:0000259" key="3">
    <source>
        <dbReference type="Pfam" id="PF05193"/>
    </source>
</evidence>
<dbReference type="FunCoup" id="I2GZT7">
    <property type="interactions" value="187"/>
</dbReference>
<dbReference type="InterPro" id="IPR011765">
    <property type="entry name" value="Pept_M16_N"/>
</dbReference>
<dbReference type="SUPFAM" id="SSF63411">
    <property type="entry name" value="LuxS/MPP-like metallohydrolase"/>
    <property type="match status" value="3"/>
</dbReference>
<proteinExistence type="predicted"/>
<keyword evidence="5" id="KW-1185">Reference proteome</keyword>
<accession>I2GZT7</accession>
<dbReference type="GeneID" id="14494624"/>
<dbReference type="KEGG" id="tbl:TBLA_0B08240"/>
<dbReference type="GO" id="GO:0046872">
    <property type="term" value="F:metal ion binding"/>
    <property type="evidence" value="ECO:0007669"/>
    <property type="project" value="InterPro"/>
</dbReference>